<feature type="transmembrane region" description="Helical" evidence="11">
    <location>
        <begin position="7"/>
        <end position="25"/>
    </location>
</feature>
<evidence type="ECO:0000256" key="1">
    <source>
        <dbReference type="ARBA" id="ARBA00004141"/>
    </source>
</evidence>
<evidence type="ECO:0000313" key="12">
    <source>
        <dbReference type="EMBL" id="KAF8468720.1"/>
    </source>
</evidence>
<keyword evidence="4 11" id="KW-0812">Transmembrane</keyword>
<accession>A0A9P5JXM7</accession>
<dbReference type="PRINTS" id="PR00901">
    <property type="entry name" value="PHEROMONEBAR"/>
</dbReference>
<comment type="similarity">
    <text evidence="2">Belongs to the G-protein coupled receptor 4 family.</text>
</comment>
<dbReference type="PANTHER" id="PTHR28097">
    <property type="entry name" value="PHEROMONE A FACTOR RECEPTOR"/>
    <property type="match status" value="1"/>
</dbReference>
<dbReference type="AlphaFoldDB" id="A0A9P5JXM7"/>
<keyword evidence="7 11" id="KW-0472">Membrane</keyword>
<evidence type="ECO:0000313" key="13">
    <source>
        <dbReference type="Proteomes" id="UP000759537"/>
    </source>
</evidence>
<feature type="region of interest" description="Disordered" evidence="10">
    <location>
        <begin position="380"/>
        <end position="404"/>
    </location>
</feature>
<protein>
    <submittedName>
        <fullName evidence="12">Pheromone A receptor-domain-containing protein</fullName>
    </submittedName>
</protein>
<gene>
    <name evidence="12" type="ORF">DFH94DRAFT_816196</name>
</gene>
<organism evidence="12 13">
    <name type="scientific">Russula ochroleuca</name>
    <dbReference type="NCBI Taxonomy" id="152965"/>
    <lineage>
        <taxon>Eukaryota</taxon>
        <taxon>Fungi</taxon>
        <taxon>Dikarya</taxon>
        <taxon>Basidiomycota</taxon>
        <taxon>Agaricomycotina</taxon>
        <taxon>Agaricomycetes</taxon>
        <taxon>Russulales</taxon>
        <taxon>Russulaceae</taxon>
        <taxon>Russula</taxon>
    </lineage>
</organism>
<sequence>MSYPNEVYTIFSFIGFVLCAIPFYWHFKARNTGTCLYMFWAGLGCLLQGINSIVWNGNMINRVPVYCDIVTRIQVAQNVAIPACSLCINRQLYKAATAKVIMPTDAEKRRAVIQDLMIGVGLPILQIIAQYVVSPNRYDIFEDFGPVYAIELTPLSFILFYPWPVAIGTVSLFFCVITIRAFYKRQRQFKQMMSHSQGASRGLYLRLMAISGIEILGTIPMGTYFIVSNARAGVTPWKGWAYTHSNYSDVVQIAGFIWKNDPNLANGLEIFRWLLVACAFIFFALFGFADETRQLYRRVYKSIASRIGCSRFIPRGPSYLTSMVFHVKSNVTATVVTTSGDSRVSSVSFADRSSIRSISIAGDIKPDFKVEQYSPSNTVASSSVESFDEPRMQGQSTLPPGIMPTVPPASVPPYLPDRTKSTLRTYSGVDAV</sequence>
<comment type="subcellular location">
    <subcellularLocation>
        <location evidence="1">Membrane</location>
        <topology evidence="1">Multi-pass membrane protein</topology>
    </subcellularLocation>
</comment>
<name>A0A9P5JXM7_9AGAM</name>
<feature type="transmembrane region" description="Helical" evidence="11">
    <location>
        <begin position="161"/>
        <end position="183"/>
    </location>
</feature>
<dbReference type="OrthoDB" id="2874149at2759"/>
<reference evidence="12" key="1">
    <citation type="submission" date="2019-10" db="EMBL/GenBank/DDBJ databases">
        <authorList>
            <consortium name="DOE Joint Genome Institute"/>
            <person name="Kuo A."/>
            <person name="Miyauchi S."/>
            <person name="Kiss E."/>
            <person name="Drula E."/>
            <person name="Kohler A."/>
            <person name="Sanchez-Garcia M."/>
            <person name="Andreopoulos B."/>
            <person name="Barry K.W."/>
            <person name="Bonito G."/>
            <person name="Buee M."/>
            <person name="Carver A."/>
            <person name="Chen C."/>
            <person name="Cichocki N."/>
            <person name="Clum A."/>
            <person name="Culley D."/>
            <person name="Crous P.W."/>
            <person name="Fauchery L."/>
            <person name="Girlanda M."/>
            <person name="Hayes R."/>
            <person name="Keri Z."/>
            <person name="LaButti K."/>
            <person name="Lipzen A."/>
            <person name="Lombard V."/>
            <person name="Magnuson J."/>
            <person name="Maillard F."/>
            <person name="Morin E."/>
            <person name="Murat C."/>
            <person name="Nolan M."/>
            <person name="Ohm R."/>
            <person name="Pangilinan J."/>
            <person name="Pereira M."/>
            <person name="Perotto S."/>
            <person name="Peter M."/>
            <person name="Riley R."/>
            <person name="Sitrit Y."/>
            <person name="Stielow B."/>
            <person name="Szollosi G."/>
            <person name="Zifcakova L."/>
            <person name="Stursova M."/>
            <person name="Spatafora J.W."/>
            <person name="Tedersoo L."/>
            <person name="Vaario L.-M."/>
            <person name="Yamada A."/>
            <person name="Yan M."/>
            <person name="Wang P."/>
            <person name="Xu J."/>
            <person name="Bruns T."/>
            <person name="Baldrian P."/>
            <person name="Vilgalys R."/>
            <person name="Henrissat B."/>
            <person name="Grigoriev I.V."/>
            <person name="Hibbett D."/>
            <person name="Nagy L.G."/>
            <person name="Martin F.M."/>
        </authorList>
    </citation>
    <scope>NUCLEOTIDE SEQUENCE</scope>
    <source>
        <strain evidence="12">Prilba</strain>
    </source>
</reference>
<dbReference type="InterPro" id="IPR001499">
    <property type="entry name" value="GPCR_STE3"/>
</dbReference>
<evidence type="ECO:0000256" key="7">
    <source>
        <dbReference type="ARBA" id="ARBA00023136"/>
    </source>
</evidence>
<dbReference type="Proteomes" id="UP000759537">
    <property type="component" value="Unassembled WGS sequence"/>
</dbReference>
<proteinExistence type="inferred from homology"/>
<keyword evidence="8 12" id="KW-0675">Receptor</keyword>
<feature type="transmembrane region" description="Helical" evidence="11">
    <location>
        <begin position="116"/>
        <end position="133"/>
    </location>
</feature>
<dbReference type="GO" id="GO:0000750">
    <property type="term" value="P:pheromone-dependent signal transduction involved in conjugation with cellular fusion"/>
    <property type="evidence" value="ECO:0007669"/>
    <property type="project" value="TreeGrafter"/>
</dbReference>
<evidence type="ECO:0000256" key="8">
    <source>
        <dbReference type="ARBA" id="ARBA00023170"/>
    </source>
</evidence>
<evidence type="ECO:0000256" key="11">
    <source>
        <dbReference type="SAM" id="Phobius"/>
    </source>
</evidence>
<dbReference type="GO" id="GO:0005886">
    <property type="term" value="C:plasma membrane"/>
    <property type="evidence" value="ECO:0007669"/>
    <property type="project" value="TreeGrafter"/>
</dbReference>
<keyword evidence="13" id="KW-1185">Reference proteome</keyword>
<comment type="caution">
    <text evidence="12">The sequence shown here is derived from an EMBL/GenBank/DDBJ whole genome shotgun (WGS) entry which is preliminary data.</text>
</comment>
<keyword evidence="3" id="KW-0589">Pheromone response</keyword>
<evidence type="ECO:0000256" key="5">
    <source>
        <dbReference type="ARBA" id="ARBA00022989"/>
    </source>
</evidence>
<dbReference type="PRINTS" id="PR00899">
    <property type="entry name" value="GPCRSTE3"/>
</dbReference>
<dbReference type="Pfam" id="PF02076">
    <property type="entry name" value="STE3"/>
    <property type="match status" value="1"/>
</dbReference>
<feature type="transmembrane region" description="Helical" evidence="11">
    <location>
        <begin position="270"/>
        <end position="289"/>
    </location>
</feature>
<keyword evidence="5 11" id="KW-1133">Transmembrane helix</keyword>
<evidence type="ECO:0000256" key="3">
    <source>
        <dbReference type="ARBA" id="ARBA00022507"/>
    </source>
</evidence>
<keyword evidence="6" id="KW-0297">G-protein coupled receptor</keyword>
<dbReference type="EMBL" id="WHVB01000030">
    <property type="protein sequence ID" value="KAF8468720.1"/>
    <property type="molecule type" value="Genomic_DNA"/>
</dbReference>
<feature type="transmembrane region" description="Helical" evidence="11">
    <location>
        <begin position="37"/>
        <end position="55"/>
    </location>
</feature>
<dbReference type="PANTHER" id="PTHR28097:SF1">
    <property type="entry name" value="PHEROMONE A FACTOR RECEPTOR"/>
    <property type="match status" value="1"/>
</dbReference>
<evidence type="ECO:0000256" key="2">
    <source>
        <dbReference type="ARBA" id="ARBA00011085"/>
    </source>
</evidence>
<dbReference type="CDD" id="cd14966">
    <property type="entry name" value="7tmD_STE3"/>
    <property type="match status" value="1"/>
</dbReference>
<evidence type="ECO:0000256" key="6">
    <source>
        <dbReference type="ARBA" id="ARBA00023040"/>
    </source>
</evidence>
<evidence type="ECO:0000256" key="4">
    <source>
        <dbReference type="ARBA" id="ARBA00022692"/>
    </source>
</evidence>
<evidence type="ECO:0000256" key="9">
    <source>
        <dbReference type="ARBA" id="ARBA00023224"/>
    </source>
</evidence>
<dbReference type="InterPro" id="IPR000481">
    <property type="entry name" value="GPCR_Pheromne_B_alpha_rcpt"/>
</dbReference>
<reference evidence="12" key="2">
    <citation type="journal article" date="2020" name="Nat. Commun.">
        <title>Large-scale genome sequencing of mycorrhizal fungi provides insights into the early evolution of symbiotic traits.</title>
        <authorList>
            <person name="Miyauchi S."/>
            <person name="Kiss E."/>
            <person name="Kuo A."/>
            <person name="Drula E."/>
            <person name="Kohler A."/>
            <person name="Sanchez-Garcia M."/>
            <person name="Morin E."/>
            <person name="Andreopoulos B."/>
            <person name="Barry K.W."/>
            <person name="Bonito G."/>
            <person name="Buee M."/>
            <person name="Carver A."/>
            <person name="Chen C."/>
            <person name="Cichocki N."/>
            <person name="Clum A."/>
            <person name="Culley D."/>
            <person name="Crous P.W."/>
            <person name="Fauchery L."/>
            <person name="Girlanda M."/>
            <person name="Hayes R.D."/>
            <person name="Keri Z."/>
            <person name="LaButti K."/>
            <person name="Lipzen A."/>
            <person name="Lombard V."/>
            <person name="Magnuson J."/>
            <person name="Maillard F."/>
            <person name="Murat C."/>
            <person name="Nolan M."/>
            <person name="Ohm R.A."/>
            <person name="Pangilinan J."/>
            <person name="Pereira M.F."/>
            <person name="Perotto S."/>
            <person name="Peter M."/>
            <person name="Pfister S."/>
            <person name="Riley R."/>
            <person name="Sitrit Y."/>
            <person name="Stielow J.B."/>
            <person name="Szollosi G."/>
            <person name="Zifcakova L."/>
            <person name="Stursova M."/>
            <person name="Spatafora J.W."/>
            <person name="Tedersoo L."/>
            <person name="Vaario L.M."/>
            <person name="Yamada A."/>
            <person name="Yan M."/>
            <person name="Wang P."/>
            <person name="Xu J."/>
            <person name="Bruns T."/>
            <person name="Baldrian P."/>
            <person name="Vilgalys R."/>
            <person name="Dunand C."/>
            <person name="Henrissat B."/>
            <person name="Grigoriev I.V."/>
            <person name="Hibbett D."/>
            <person name="Nagy L.G."/>
            <person name="Martin F.M."/>
        </authorList>
    </citation>
    <scope>NUCLEOTIDE SEQUENCE</scope>
    <source>
        <strain evidence="12">Prilba</strain>
    </source>
</reference>
<evidence type="ECO:0000256" key="10">
    <source>
        <dbReference type="SAM" id="MobiDB-lite"/>
    </source>
</evidence>
<feature type="transmembrane region" description="Helical" evidence="11">
    <location>
        <begin position="203"/>
        <end position="227"/>
    </location>
</feature>
<dbReference type="GO" id="GO:0004934">
    <property type="term" value="F:mating-type alpha-factor pheromone receptor activity"/>
    <property type="evidence" value="ECO:0007669"/>
    <property type="project" value="InterPro"/>
</dbReference>
<keyword evidence="9" id="KW-0807">Transducer</keyword>